<keyword evidence="5" id="KW-0255">Endonuclease</keyword>
<dbReference type="Gene3D" id="3.10.10.10">
    <property type="entry name" value="HIV Type 1 Reverse Transcriptase, subunit A, domain 1"/>
    <property type="match status" value="1"/>
</dbReference>
<keyword evidence="6" id="KW-0378">Hydrolase</keyword>
<dbReference type="EnsemblMetazoa" id="XM_050646969.1">
    <property type="protein sequence ID" value="XP_050502926.1"/>
    <property type="gene ID" value="LOC126882124"/>
</dbReference>
<evidence type="ECO:0000256" key="2">
    <source>
        <dbReference type="ARBA" id="ARBA00022679"/>
    </source>
</evidence>
<dbReference type="PROSITE" id="PS50994">
    <property type="entry name" value="INTEGRASE"/>
    <property type="match status" value="1"/>
</dbReference>
<dbReference type="EC" id="2.7.7.49" evidence="1"/>
<dbReference type="SUPFAM" id="SSF53098">
    <property type="entry name" value="Ribonuclease H-like"/>
    <property type="match status" value="1"/>
</dbReference>
<dbReference type="PANTHER" id="PTHR37984">
    <property type="entry name" value="PROTEIN CBG26694"/>
    <property type="match status" value="1"/>
</dbReference>
<evidence type="ECO:0000256" key="1">
    <source>
        <dbReference type="ARBA" id="ARBA00012493"/>
    </source>
</evidence>
<dbReference type="Proteomes" id="UP001652700">
    <property type="component" value="Unplaced"/>
</dbReference>
<sequence length="951" mass="108318">MDGQIGHINERDDLIESIKNKYKLLFDGNMCSPIKHFEVKFNIKDNVIPIFKKAYSMPYAIKPLVERKLDQMVQVGILKPVKHSEWASPIVVVAKKNTEDIRICTDFQVTVNKVLSVEQYPLPLPEDIFASLAGGKIFCCIDLSGAYQQLKVNEAFQKYLTINTHIGLFRFTRLTYGIASAPAIFQSIMDQILAGIPNVHCYLDDILISGTSIEHVSRLLEIVFNRLSSYNIKVNAQKCSFFKDQVEYLGHRIDKDGIHPTSDKLRAIKEAPEPKDITQLRSYLGLINYYSKFIPMLSGRLKPLYKLLEKNVKFNFNAECKAAFCLSKELIEANQVLAHYDPNKQIVVACDASSYGVGGVLSHRYSDGREKPIHFVSGTLSKAEQNYSQIEREALAIIFCIKKFHKYLYGRQFILVSDHKPLKVIFNPDRNISVMSASRIIRWNVILSAYDYKVEYRKGSQMYEADMLSRLPLSDPTEVDGYINSFNLTEELPLTFEDVAKVTKTDTVLVKVLDFVKTGWPSKITDPVMKPYFLKRHEMSVEENCLLVGSKVIVPTVLRNKILELIHENHTGMVRSKMLARSIVWWPGLQHDIEQMISSCEICQLSQNNSEKSLMPWPRTANVFERVHIDFFFFNNVSYLLLVDSKSKWIDVHVMVRGTNVTNTIEKLKLTFSIMGLPDIIVSDNGPPFNSNCFLKFCEINGIKVVKSPPYHPQSNGTAERHVQTVKVAFKKFLLEKSTLTVEQRLVNFLFTYRNTPCANTGVSPNEYIFKVKPKAVIDLIKPKKGNYCSYNKALDFKQIECFLVGEKVLVGRLGPYITDKWQEGSIIKRVSPVTYLVQVNDRVLYKHVNSIRKFSATTNIEQPSTSLTTNHGLRPAVVQENCNSEIVDPLSHQMTSVKIKETSPDSEGGLQFGSPVKTTDHSIPLETINPTGIELRRSNRVRHQPQRLDL</sequence>
<dbReference type="PANTHER" id="PTHR37984:SF5">
    <property type="entry name" value="PROTEIN NYNRIN-LIKE"/>
    <property type="match status" value="1"/>
</dbReference>
<dbReference type="CDD" id="cd01647">
    <property type="entry name" value="RT_LTR"/>
    <property type="match status" value="1"/>
</dbReference>
<feature type="domain" description="Reverse transcriptase" evidence="9">
    <location>
        <begin position="74"/>
        <end position="253"/>
    </location>
</feature>
<dbReference type="InterPro" id="IPR041588">
    <property type="entry name" value="Integrase_H2C2"/>
</dbReference>
<dbReference type="SUPFAM" id="SSF56672">
    <property type="entry name" value="DNA/RNA polymerases"/>
    <property type="match status" value="1"/>
</dbReference>
<evidence type="ECO:0000259" key="10">
    <source>
        <dbReference type="PROSITE" id="PS50994"/>
    </source>
</evidence>
<dbReference type="Gene3D" id="3.30.420.10">
    <property type="entry name" value="Ribonuclease H-like superfamily/Ribonuclease H"/>
    <property type="match status" value="1"/>
</dbReference>
<dbReference type="CDD" id="cd09274">
    <property type="entry name" value="RNase_HI_RT_Ty3"/>
    <property type="match status" value="1"/>
</dbReference>
<dbReference type="Pfam" id="PF17917">
    <property type="entry name" value="RT_RNaseH"/>
    <property type="match status" value="1"/>
</dbReference>
<dbReference type="PROSITE" id="PS50878">
    <property type="entry name" value="RT_POL"/>
    <property type="match status" value="1"/>
</dbReference>
<evidence type="ECO:0000313" key="11">
    <source>
        <dbReference type="EnsemblMetazoa" id="XP_050502926.1"/>
    </source>
</evidence>
<dbReference type="Pfam" id="PF00665">
    <property type="entry name" value="rve"/>
    <property type="match status" value="1"/>
</dbReference>
<reference evidence="11" key="1">
    <citation type="submission" date="2025-05" db="UniProtKB">
        <authorList>
            <consortium name="EnsemblMetazoa"/>
        </authorList>
    </citation>
    <scope>IDENTIFICATION</scope>
</reference>
<dbReference type="Pfam" id="PF17921">
    <property type="entry name" value="Integrase_H2C2"/>
    <property type="match status" value="1"/>
</dbReference>
<protein>
    <recommendedName>
        <fullName evidence="1">RNA-directed DNA polymerase</fullName>
        <ecNumber evidence="1">2.7.7.49</ecNumber>
    </recommendedName>
</protein>
<dbReference type="InterPro" id="IPR001584">
    <property type="entry name" value="Integrase_cat-core"/>
</dbReference>
<dbReference type="InterPro" id="IPR043128">
    <property type="entry name" value="Rev_trsase/Diguanyl_cyclase"/>
</dbReference>
<evidence type="ECO:0000256" key="7">
    <source>
        <dbReference type="ARBA" id="ARBA00022918"/>
    </source>
</evidence>
<dbReference type="Gene3D" id="3.30.70.270">
    <property type="match status" value="2"/>
</dbReference>
<proteinExistence type="predicted"/>
<evidence type="ECO:0000256" key="3">
    <source>
        <dbReference type="ARBA" id="ARBA00022695"/>
    </source>
</evidence>
<dbReference type="InterPro" id="IPR012337">
    <property type="entry name" value="RNaseH-like_sf"/>
</dbReference>
<keyword evidence="3" id="KW-0548">Nucleotidyltransferase</keyword>
<evidence type="ECO:0000256" key="6">
    <source>
        <dbReference type="ARBA" id="ARBA00022801"/>
    </source>
</evidence>
<feature type="domain" description="Integrase catalytic" evidence="10">
    <location>
        <begin position="612"/>
        <end position="773"/>
    </location>
</feature>
<dbReference type="InterPro" id="IPR050951">
    <property type="entry name" value="Retrovirus_Pol_polyprotein"/>
</dbReference>
<dbReference type="InterPro" id="IPR043502">
    <property type="entry name" value="DNA/RNA_pol_sf"/>
</dbReference>
<name>A0ABM5JYA9_DIAVI</name>
<organism evidence="11 12">
    <name type="scientific">Diabrotica virgifera virgifera</name>
    <name type="common">western corn rootworm</name>
    <dbReference type="NCBI Taxonomy" id="50390"/>
    <lineage>
        <taxon>Eukaryota</taxon>
        <taxon>Metazoa</taxon>
        <taxon>Ecdysozoa</taxon>
        <taxon>Arthropoda</taxon>
        <taxon>Hexapoda</taxon>
        <taxon>Insecta</taxon>
        <taxon>Pterygota</taxon>
        <taxon>Neoptera</taxon>
        <taxon>Endopterygota</taxon>
        <taxon>Coleoptera</taxon>
        <taxon>Polyphaga</taxon>
        <taxon>Cucujiformia</taxon>
        <taxon>Chrysomeloidea</taxon>
        <taxon>Chrysomelidae</taxon>
        <taxon>Galerucinae</taxon>
        <taxon>Diabroticina</taxon>
        <taxon>Diabroticites</taxon>
        <taxon>Diabrotica</taxon>
    </lineage>
</organism>
<keyword evidence="2" id="KW-0808">Transferase</keyword>
<evidence type="ECO:0000313" key="12">
    <source>
        <dbReference type="Proteomes" id="UP001652700"/>
    </source>
</evidence>
<feature type="region of interest" description="Disordered" evidence="8">
    <location>
        <begin position="902"/>
        <end position="923"/>
    </location>
</feature>
<dbReference type="Gene3D" id="1.10.340.70">
    <property type="match status" value="1"/>
</dbReference>
<dbReference type="RefSeq" id="XP_050502926.1">
    <property type="nucleotide sequence ID" value="XM_050646969.1"/>
</dbReference>
<keyword evidence="12" id="KW-1185">Reference proteome</keyword>
<accession>A0ABM5JYA9</accession>
<dbReference type="InterPro" id="IPR036397">
    <property type="entry name" value="RNaseH_sf"/>
</dbReference>
<keyword evidence="7" id="KW-0695">RNA-directed DNA polymerase</keyword>
<dbReference type="Pfam" id="PF00078">
    <property type="entry name" value="RVT_1"/>
    <property type="match status" value="1"/>
</dbReference>
<evidence type="ECO:0000256" key="5">
    <source>
        <dbReference type="ARBA" id="ARBA00022759"/>
    </source>
</evidence>
<dbReference type="GeneID" id="126882124"/>
<dbReference type="InterPro" id="IPR000477">
    <property type="entry name" value="RT_dom"/>
</dbReference>
<keyword evidence="4" id="KW-0540">Nuclease</keyword>
<evidence type="ECO:0000256" key="8">
    <source>
        <dbReference type="SAM" id="MobiDB-lite"/>
    </source>
</evidence>
<evidence type="ECO:0000259" key="9">
    <source>
        <dbReference type="PROSITE" id="PS50878"/>
    </source>
</evidence>
<evidence type="ECO:0000256" key="4">
    <source>
        <dbReference type="ARBA" id="ARBA00022722"/>
    </source>
</evidence>
<dbReference type="InterPro" id="IPR041373">
    <property type="entry name" value="RT_RNaseH"/>
</dbReference>